<dbReference type="InterPro" id="IPR000845">
    <property type="entry name" value="Nucleoside_phosphorylase_d"/>
</dbReference>
<dbReference type="EC" id="2.4.2.1" evidence="3"/>
<dbReference type="GO" id="GO:0017061">
    <property type="term" value="F:S-methyl-5-thioadenosine phosphorylase activity"/>
    <property type="evidence" value="ECO:0007669"/>
    <property type="project" value="UniProtKB-EC"/>
</dbReference>
<dbReference type="EMBL" id="JANQAO010000002">
    <property type="protein sequence ID" value="MDM5147434.1"/>
    <property type="molecule type" value="Genomic_DNA"/>
</dbReference>
<keyword evidence="3" id="KW-0660">Purine salvage</keyword>
<organism evidence="5 6">
    <name type="scientific">Candidatus Doriopsillibacter californiensis</name>
    <dbReference type="NCBI Taxonomy" id="2970740"/>
    <lineage>
        <taxon>Bacteria</taxon>
        <taxon>Pseudomonadati</taxon>
        <taxon>Pseudomonadota</taxon>
        <taxon>Gammaproteobacteria</taxon>
        <taxon>Candidatus Tethybacterales</taxon>
        <taxon>Candidatus Persebacteraceae</taxon>
        <taxon>Candidatus Doriopsillibacter</taxon>
    </lineage>
</organism>
<evidence type="ECO:0000313" key="6">
    <source>
        <dbReference type="Proteomes" id="UP001168167"/>
    </source>
</evidence>
<evidence type="ECO:0000313" key="5">
    <source>
        <dbReference type="EMBL" id="MDM5147434.1"/>
    </source>
</evidence>
<keyword evidence="1 3" id="KW-0328">Glycosyltransferase</keyword>
<protein>
    <recommendedName>
        <fullName evidence="3">Purine nucleoside phosphorylase</fullName>
        <shortName evidence="3">PNP</shortName>
        <ecNumber evidence="3">2.4.2.1</ecNumber>
    </recommendedName>
</protein>
<reference evidence="5" key="1">
    <citation type="submission" date="2022-08" db="EMBL/GenBank/DDBJ databases">
        <authorList>
            <person name="Dzunkova M."/>
            <person name="La Clair J."/>
            <person name="Tyml T."/>
            <person name="Doud D."/>
            <person name="Schulz F."/>
            <person name="Piquer S."/>
            <person name="Porcel Sanchis D."/>
            <person name="Osborn A."/>
            <person name="Robinson D."/>
            <person name="Louie K.B."/>
            <person name="Bowen B.P."/>
            <person name="Bowers R."/>
            <person name="Lee J."/>
            <person name="Arnau Llombart V."/>
            <person name="Diaz Villanueva W."/>
            <person name="Gosliner T."/>
            <person name="Northen T."/>
            <person name="Cheng J.-F."/>
            <person name="Burkart M.D."/>
            <person name="Woyke T."/>
        </authorList>
    </citation>
    <scope>NUCLEOTIDE SEQUENCE</scope>
    <source>
        <strain evidence="5">Df01</strain>
    </source>
</reference>
<proteinExistence type="inferred from homology"/>
<evidence type="ECO:0000256" key="3">
    <source>
        <dbReference type="HAMAP-Rule" id="MF_01963"/>
    </source>
</evidence>
<comment type="caution">
    <text evidence="3">Lacks conserved residue(s) required for the propagation of feature annotation.</text>
</comment>
<dbReference type="PROSITE" id="PS01240">
    <property type="entry name" value="PNP_MTAP_2"/>
    <property type="match status" value="1"/>
</dbReference>
<sequence length="281" mass="30841">MLAIIGGSGFYQMENFAVVERRDVDTPYGKPSAPLTVVECHGQQVFFLPRHGDAHTLLPSDINYRANIWALKQAGARQVIAVSASGSLREALRPGDFVVPSQYFDHTKGTRARTFFGDGLVGHISTAHPVCPELSSALATACRDCGHTVHENSTYACVEGPRLGTRCESFFLRDSVKADIVGMTNVPEVFLALEAQLCYATLALVTDYDCWMDDPTHHVTVDIVIQRFSESISRARDVVSRLLAAPPPVNEEHRQSASKAILTPSAVRKQQHEILLKTLLV</sequence>
<feature type="site" description="Important for substrate specificity" evidence="3">
    <location>
        <position position="221"/>
    </location>
</feature>
<evidence type="ECO:0000256" key="2">
    <source>
        <dbReference type="ARBA" id="ARBA00022679"/>
    </source>
</evidence>
<comment type="caution">
    <text evidence="5">The sequence shown here is derived from an EMBL/GenBank/DDBJ whole genome shotgun (WGS) entry which is preliminary data.</text>
</comment>
<name>A0ABT7QL50_9GAMM</name>
<dbReference type="PANTHER" id="PTHR42679:SF2">
    <property type="entry name" value="S-METHYL-5'-THIOADENOSINE PHOSPHORYLASE"/>
    <property type="match status" value="1"/>
</dbReference>
<feature type="binding site" evidence="3">
    <location>
        <begin position="207"/>
        <end position="209"/>
    </location>
    <ligand>
        <name>substrate</name>
    </ligand>
</feature>
<feature type="binding site" evidence="3">
    <location>
        <begin position="83"/>
        <end position="84"/>
    </location>
    <ligand>
        <name>phosphate</name>
        <dbReference type="ChEBI" id="CHEBI:43474"/>
    </ligand>
</feature>
<comment type="similarity">
    <text evidence="3">Belongs to the PNP/MTAP phosphorylase family. MTAP subfamily.</text>
</comment>
<keyword evidence="6" id="KW-1185">Reference proteome</keyword>
<dbReference type="Proteomes" id="UP001168167">
    <property type="component" value="Unassembled WGS sequence"/>
</dbReference>
<evidence type="ECO:0000259" key="4">
    <source>
        <dbReference type="Pfam" id="PF01048"/>
    </source>
</evidence>
<dbReference type="InterPro" id="IPR035994">
    <property type="entry name" value="Nucleoside_phosphorylase_sf"/>
</dbReference>
<dbReference type="InterPro" id="IPR018099">
    <property type="entry name" value="Purine_phosphorylase-2_CS"/>
</dbReference>
<comment type="subunit">
    <text evidence="3">Homohexamer. Dimer of a homotrimer.</text>
</comment>
<dbReference type="InterPro" id="IPR010044">
    <property type="entry name" value="MTAP"/>
</dbReference>
<dbReference type="Pfam" id="PF01048">
    <property type="entry name" value="PNP_UDP_1"/>
    <property type="match status" value="1"/>
</dbReference>
<dbReference type="CDD" id="cd09010">
    <property type="entry name" value="MTAP_SsMTAPII_like_MTIP"/>
    <property type="match status" value="1"/>
</dbReference>
<accession>A0ABT7QL50</accession>
<keyword evidence="2 3" id="KW-0808">Transferase</keyword>
<comment type="catalytic activity">
    <reaction evidence="3">
        <text>a purine D-ribonucleoside + phosphate = a purine nucleobase + alpha-D-ribose 1-phosphate</text>
        <dbReference type="Rhea" id="RHEA:19805"/>
        <dbReference type="ChEBI" id="CHEBI:26386"/>
        <dbReference type="ChEBI" id="CHEBI:43474"/>
        <dbReference type="ChEBI" id="CHEBI:57720"/>
        <dbReference type="ChEBI" id="CHEBI:142355"/>
        <dbReference type="EC" id="2.4.2.1"/>
    </reaction>
</comment>
<comment type="pathway">
    <text evidence="3">Purine metabolism; purine nucleoside salvage.</text>
</comment>
<evidence type="ECO:0000256" key="1">
    <source>
        <dbReference type="ARBA" id="ARBA00022676"/>
    </source>
</evidence>
<feature type="binding site" evidence="3">
    <location>
        <position position="183"/>
    </location>
    <ligand>
        <name>substrate</name>
    </ligand>
</feature>
<dbReference type="SUPFAM" id="SSF53167">
    <property type="entry name" value="Purine and uridine phosphorylases"/>
    <property type="match status" value="1"/>
</dbReference>
<feature type="binding site" evidence="3">
    <location>
        <begin position="50"/>
        <end position="51"/>
    </location>
    <ligand>
        <name>phosphate</name>
        <dbReference type="ChEBI" id="CHEBI:43474"/>
    </ligand>
</feature>
<feature type="binding site" evidence="3">
    <location>
        <position position="184"/>
    </location>
    <ligand>
        <name>phosphate</name>
        <dbReference type="ChEBI" id="CHEBI:43474"/>
    </ligand>
</feature>
<feature type="domain" description="Nucleoside phosphorylase" evidence="4">
    <location>
        <begin position="2"/>
        <end position="243"/>
    </location>
</feature>
<dbReference type="NCBIfam" id="TIGR01694">
    <property type="entry name" value="MTAP"/>
    <property type="match status" value="1"/>
</dbReference>
<comment type="function">
    <text evidence="3">Purine nucleoside phosphorylase involved in purine salvage.</text>
</comment>
<feature type="binding site" evidence="3">
    <location>
        <position position="8"/>
    </location>
    <ligand>
        <name>phosphate</name>
        <dbReference type="ChEBI" id="CHEBI:43474"/>
    </ligand>
</feature>
<dbReference type="Gene3D" id="3.40.50.1580">
    <property type="entry name" value="Nucleoside phosphorylase domain"/>
    <property type="match status" value="1"/>
</dbReference>
<dbReference type="PANTHER" id="PTHR42679">
    <property type="entry name" value="S-METHYL-5'-THIOADENOSINE PHOSPHORYLASE"/>
    <property type="match status" value="1"/>
</dbReference>
<dbReference type="HAMAP" id="MF_01963">
    <property type="entry name" value="MTAP"/>
    <property type="match status" value="1"/>
</dbReference>
<comment type="miscellaneous">
    <text evidence="3">Although this enzyme belongs to the family of MTA phosphorylases based on sequence homology, it lacks several conserved amino acids in the substrate binding pocket that confer specificity towards MTA.</text>
</comment>
<reference evidence="5" key="2">
    <citation type="journal article" date="2023" name="Microbiome">
        <title>Synthase-selected sorting approach identifies a beta-lactone synthase in a nudibranch symbiotic bacterium.</title>
        <authorList>
            <person name="Dzunkova M."/>
            <person name="La Clair J.J."/>
            <person name="Tyml T."/>
            <person name="Doud D."/>
            <person name="Schulz F."/>
            <person name="Piquer-Esteban S."/>
            <person name="Porcel Sanchis D."/>
            <person name="Osborn A."/>
            <person name="Robinson D."/>
            <person name="Louie K.B."/>
            <person name="Bowen B.P."/>
            <person name="Bowers R.M."/>
            <person name="Lee J."/>
            <person name="Arnau V."/>
            <person name="Diaz-Villanueva W."/>
            <person name="Stepanauskas R."/>
            <person name="Gosliner T."/>
            <person name="Date S.V."/>
            <person name="Northen T.R."/>
            <person name="Cheng J.F."/>
            <person name="Burkart M.D."/>
            <person name="Woyke T."/>
        </authorList>
    </citation>
    <scope>NUCLEOTIDE SEQUENCE</scope>
    <source>
        <strain evidence="5">Df01</strain>
    </source>
</reference>
<gene>
    <name evidence="5" type="primary">mtnP</name>
    <name evidence="5" type="ORF">NQX30_03495</name>
</gene>